<evidence type="ECO:0000256" key="7">
    <source>
        <dbReference type="ARBA" id="ARBA00022679"/>
    </source>
</evidence>
<evidence type="ECO:0000256" key="6">
    <source>
        <dbReference type="ARBA" id="ARBA00007930"/>
    </source>
</evidence>
<dbReference type="Gene3D" id="2.40.100.10">
    <property type="entry name" value="Cyclophilin-like"/>
    <property type="match status" value="1"/>
</dbReference>
<evidence type="ECO:0000259" key="14">
    <source>
        <dbReference type="PROSITE" id="PS51698"/>
    </source>
</evidence>
<dbReference type="GO" id="GO:0006457">
    <property type="term" value="P:protein folding"/>
    <property type="evidence" value="ECO:0007669"/>
    <property type="project" value="InterPro"/>
</dbReference>
<comment type="pathway">
    <text evidence="5">Protein modification; protein ubiquitination.</text>
</comment>
<keyword evidence="7" id="KW-0808">Transferase</keyword>
<evidence type="ECO:0008006" key="17">
    <source>
        <dbReference type="Google" id="ProtNLM"/>
    </source>
</evidence>
<feature type="region of interest" description="Disordered" evidence="12">
    <location>
        <begin position="489"/>
        <end position="508"/>
    </location>
</feature>
<dbReference type="InterPro" id="IPR002130">
    <property type="entry name" value="Cyclophilin-type_PPIase_dom"/>
</dbReference>
<evidence type="ECO:0000313" key="16">
    <source>
        <dbReference type="Proteomes" id="UP000245946"/>
    </source>
</evidence>
<dbReference type="InterPro" id="IPR013083">
    <property type="entry name" value="Znf_RING/FYVE/PHD"/>
</dbReference>
<keyword evidence="10" id="KW-0413">Isomerase</keyword>
<dbReference type="STRING" id="58919.A0A316ZGL4"/>
<comment type="subcellular location">
    <subcellularLocation>
        <location evidence="4">Nucleus</location>
    </subcellularLocation>
</comment>
<dbReference type="EMBL" id="KZ819284">
    <property type="protein sequence ID" value="PWO00911.1"/>
    <property type="molecule type" value="Genomic_DNA"/>
</dbReference>
<dbReference type="InterPro" id="IPR020892">
    <property type="entry name" value="Cyclophilin-type_PPIase_CS"/>
</dbReference>
<evidence type="ECO:0000256" key="4">
    <source>
        <dbReference type="ARBA" id="ARBA00004123"/>
    </source>
</evidence>
<feature type="compositionally biased region" description="Low complexity" evidence="12">
    <location>
        <begin position="566"/>
        <end position="575"/>
    </location>
</feature>
<dbReference type="CDD" id="cd16663">
    <property type="entry name" value="RING-Ubox_PPIL2"/>
    <property type="match status" value="1"/>
</dbReference>
<keyword evidence="9" id="KW-0697">Rotamase</keyword>
<evidence type="ECO:0000256" key="9">
    <source>
        <dbReference type="ARBA" id="ARBA00023110"/>
    </source>
</evidence>
<evidence type="ECO:0000256" key="1">
    <source>
        <dbReference type="ARBA" id="ARBA00000900"/>
    </source>
</evidence>
<dbReference type="GO" id="GO:0000209">
    <property type="term" value="P:protein polyubiquitination"/>
    <property type="evidence" value="ECO:0007669"/>
    <property type="project" value="TreeGrafter"/>
</dbReference>
<dbReference type="PANTHER" id="PTHR45625">
    <property type="entry name" value="PEPTIDYL-PROLYL CIS-TRANS ISOMERASE-RELATED"/>
    <property type="match status" value="1"/>
</dbReference>
<dbReference type="InterPro" id="IPR044666">
    <property type="entry name" value="Cyclophilin_A-like"/>
</dbReference>
<evidence type="ECO:0000256" key="5">
    <source>
        <dbReference type="ARBA" id="ARBA00004906"/>
    </source>
</evidence>
<evidence type="ECO:0000256" key="8">
    <source>
        <dbReference type="ARBA" id="ARBA00022786"/>
    </source>
</evidence>
<comment type="similarity">
    <text evidence="6">Belongs to the cyclophilin-type PPIase family. PPIL2 subfamily.</text>
</comment>
<keyword evidence="11" id="KW-0539">Nucleus</keyword>
<dbReference type="InterPro" id="IPR003613">
    <property type="entry name" value="Ubox_domain"/>
</dbReference>
<keyword evidence="8" id="KW-0833">Ubl conjugation pathway</keyword>
<evidence type="ECO:0000256" key="12">
    <source>
        <dbReference type="SAM" id="MobiDB-lite"/>
    </source>
</evidence>
<evidence type="ECO:0000256" key="2">
    <source>
        <dbReference type="ARBA" id="ARBA00000971"/>
    </source>
</evidence>
<reference evidence="15 16" key="1">
    <citation type="journal article" date="2018" name="Mol. Biol. Evol.">
        <title>Broad Genomic Sampling Reveals a Smut Pathogenic Ancestry of the Fungal Clade Ustilaginomycotina.</title>
        <authorList>
            <person name="Kijpornyongpan T."/>
            <person name="Mondo S.J."/>
            <person name="Barry K."/>
            <person name="Sandor L."/>
            <person name="Lee J."/>
            <person name="Lipzen A."/>
            <person name="Pangilinan J."/>
            <person name="LaButti K."/>
            <person name="Hainaut M."/>
            <person name="Henrissat B."/>
            <person name="Grigoriev I.V."/>
            <person name="Spatafora J.W."/>
            <person name="Aime M.C."/>
        </authorList>
    </citation>
    <scope>NUCLEOTIDE SEQUENCE [LARGE SCALE GENOMIC DNA]</scope>
    <source>
        <strain evidence="15 16">MCA 4186</strain>
    </source>
</reference>
<evidence type="ECO:0000256" key="10">
    <source>
        <dbReference type="ARBA" id="ARBA00023235"/>
    </source>
</evidence>
<dbReference type="SUPFAM" id="SSF57850">
    <property type="entry name" value="RING/U-box"/>
    <property type="match status" value="1"/>
</dbReference>
<evidence type="ECO:0000259" key="13">
    <source>
        <dbReference type="PROSITE" id="PS50072"/>
    </source>
</evidence>
<dbReference type="Pfam" id="PF00160">
    <property type="entry name" value="Pro_isomerase"/>
    <property type="match status" value="1"/>
</dbReference>
<feature type="region of interest" description="Disordered" evidence="12">
    <location>
        <begin position="211"/>
        <end position="246"/>
    </location>
</feature>
<gene>
    <name evidence="15" type="ORF">FA09DRAFT_327626</name>
</gene>
<dbReference type="FunFam" id="3.30.40.10:FF:000079">
    <property type="entry name" value="Peptidyl-prolyl cis-trans isomerase 2"/>
    <property type="match status" value="1"/>
</dbReference>
<comment type="catalytic activity">
    <reaction evidence="1">
        <text>S-ubiquitinyl-[E2 ubiquitin-conjugating enzyme]-L-cysteine + [acceptor protein]-L-lysine = [E2 ubiquitin-conjugating enzyme]-L-cysteine + N(6)-ubiquitinyl-[acceptor protein]-L-lysine.</text>
        <dbReference type="EC" id="2.3.2.27"/>
    </reaction>
</comment>
<dbReference type="PANTHER" id="PTHR45625:SF1">
    <property type="entry name" value="RING-TYPE E3 UBIQUITIN-PROTEIN LIGASE PPIL2"/>
    <property type="match status" value="1"/>
</dbReference>
<feature type="domain" description="PPIase cyclophilin-type" evidence="13">
    <location>
        <begin position="313"/>
        <end position="470"/>
    </location>
</feature>
<sequence length="592" mass="63915">MGKKTDKLYITATEHSGVYGQHGANSGAHAAAAHDGMRALPFDCCALSLGHWTNPVCVRGEGTIFELTRIIPYLQQYGTNPATGAPLEMKDLVRLKFHKNEEGKWHDPVSFKLFNEHTHIVALEPSGNVFTHDTVQQLNVKAKFMRDLVDDTPFKKSDILTLQDPHALGGPKPLSQMHHIKEGHVVPQPKTAAEAEEVNLSATGGASKLVAQLKAQREEREAKRDGEVAAAPAPASSAAASGGKAKVPYNAGVGSSGMMAASFTSSGMTPQTRSERQTINEEEFMLEQVAAGEGMGARKGKKKGNARAFVRISTNFGPLNVELYCDKAPRTCYNFLTLAARGYYNDTVFHRLIPNFMVQGGDPTGTGRGGESMWGKPFSDELDAPGALRHDQRGSLSMANRGPSTNGSQFFFTFRDKISSLDTKHTVFGRLLAEEGEEGGETTLDRIEKVPTEPGTDRPLRSVRILEVRCLDDPFEAYKAELARVESRGSAEEIARREAKRRRREEDRTTWLGTQLGAKDAAREDALADAAAREKLGAAAGVGKYLGAAPAARGVGVGAGAKRSAEASLPAEPAPGSDKRKKQRGFGDFSAW</sequence>
<feature type="domain" description="U-box" evidence="14">
    <location>
        <begin position="38"/>
        <end position="112"/>
    </location>
</feature>
<proteinExistence type="inferred from homology"/>
<dbReference type="GO" id="GO:0003755">
    <property type="term" value="F:peptidyl-prolyl cis-trans isomerase activity"/>
    <property type="evidence" value="ECO:0007669"/>
    <property type="project" value="UniProtKB-KW"/>
</dbReference>
<accession>A0A316ZGL4</accession>
<dbReference type="GO" id="GO:0061630">
    <property type="term" value="F:ubiquitin protein ligase activity"/>
    <property type="evidence" value="ECO:0007669"/>
    <property type="project" value="UniProtKB-EC"/>
</dbReference>
<organism evidence="15 16">
    <name type="scientific">Tilletiopsis washingtonensis</name>
    <dbReference type="NCBI Taxonomy" id="58919"/>
    <lineage>
        <taxon>Eukaryota</taxon>
        <taxon>Fungi</taxon>
        <taxon>Dikarya</taxon>
        <taxon>Basidiomycota</taxon>
        <taxon>Ustilaginomycotina</taxon>
        <taxon>Exobasidiomycetes</taxon>
        <taxon>Entylomatales</taxon>
        <taxon>Entylomatales incertae sedis</taxon>
        <taxon>Tilletiopsis</taxon>
    </lineage>
</organism>
<dbReference type="GO" id="GO:0071013">
    <property type="term" value="C:catalytic step 2 spliceosome"/>
    <property type="evidence" value="ECO:0007669"/>
    <property type="project" value="TreeGrafter"/>
</dbReference>
<feature type="region of interest" description="Disordered" evidence="12">
    <location>
        <begin position="556"/>
        <end position="592"/>
    </location>
</feature>
<dbReference type="PROSITE" id="PS00170">
    <property type="entry name" value="CSA_PPIASE_1"/>
    <property type="match status" value="1"/>
</dbReference>
<evidence type="ECO:0000256" key="11">
    <source>
        <dbReference type="ARBA" id="ARBA00023242"/>
    </source>
</evidence>
<dbReference type="SMART" id="SM00504">
    <property type="entry name" value="Ubox"/>
    <property type="match status" value="1"/>
</dbReference>
<dbReference type="SUPFAM" id="SSF50891">
    <property type="entry name" value="Cyclophilin-like"/>
    <property type="match status" value="1"/>
</dbReference>
<dbReference type="InterPro" id="IPR029000">
    <property type="entry name" value="Cyclophilin-like_dom_sf"/>
</dbReference>
<dbReference type="RefSeq" id="XP_025601189.1">
    <property type="nucleotide sequence ID" value="XM_025741464.1"/>
</dbReference>
<dbReference type="PROSITE" id="PS51698">
    <property type="entry name" value="U_BOX"/>
    <property type="match status" value="1"/>
</dbReference>
<dbReference type="AlphaFoldDB" id="A0A316ZGL4"/>
<evidence type="ECO:0000256" key="3">
    <source>
        <dbReference type="ARBA" id="ARBA00003697"/>
    </source>
</evidence>
<comment type="function">
    <text evidence="3">May catalyze the cis-trans isomerization of proline imidic peptide bonds in oligopeptides thereby assisting the folding of proteins. May also function as a chaperone, playing a role in intracellular transport of proteins. May also have a protein ubiquitin ligase activity acting as an E3 ubiquitin protein ligase or as a ubiquitin-ubiquitin ligase promoting elongation of ubiquitin chains on proteins.</text>
</comment>
<dbReference type="PROSITE" id="PS50072">
    <property type="entry name" value="CSA_PPIASE_2"/>
    <property type="match status" value="1"/>
</dbReference>
<keyword evidence="16" id="KW-1185">Reference proteome</keyword>
<dbReference type="FunFam" id="2.40.100.10:FF:000014">
    <property type="entry name" value="Peptidyl-prolyl cis-trans isomerase cyp65"/>
    <property type="match status" value="1"/>
</dbReference>
<dbReference type="PRINTS" id="PR00153">
    <property type="entry name" value="CSAPPISMRASE"/>
</dbReference>
<dbReference type="InterPro" id="IPR026951">
    <property type="entry name" value="PPIL2_U-box_dom"/>
</dbReference>
<feature type="compositionally biased region" description="Low complexity" evidence="12">
    <location>
        <begin position="229"/>
        <end position="246"/>
    </location>
</feature>
<comment type="catalytic activity">
    <reaction evidence="2">
        <text>[protein]-peptidylproline (omega=180) = [protein]-peptidylproline (omega=0)</text>
        <dbReference type="Rhea" id="RHEA:16237"/>
        <dbReference type="Rhea" id="RHEA-COMP:10747"/>
        <dbReference type="Rhea" id="RHEA-COMP:10748"/>
        <dbReference type="ChEBI" id="CHEBI:83833"/>
        <dbReference type="ChEBI" id="CHEBI:83834"/>
        <dbReference type="EC" id="5.2.1.8"/>
    </reaction>
</comment>
<protein>
    <recommendedName>
        <fullName evidence="17">Cyclophilin-like protein</fullName>
    </recommendedName>
</protein>
<dbReference type="GeneID" id="37269008"/>
<dbReference type="Proteomes" id="UP000245946">
    <property type="component" value="Unassembled WGS sequence"/>
</dbReference>
<dbReference type="Gene3D" id="3.30.40.10">
    <property type="entry name" value="Zinc/RING finger domain, C3HC4 (zinc finger)"/>
    <property type="match status" value="1"/>
</dbReference>
<feature type="compositionally biased region" description="Basic and acidic residues" evidence="12">
    <location>
        <begin position="215"/>
        <end position="227"/>
    </location>
</feature>
<name>A0A316ZGL4_9BASI</name>
<evidence type="ECO:0000313" key="15">
    <source>
        <dbReference type="EMBL" id="PWO00911.1"/>
    </source>
</evidence>
<dbReference type="OrthoDB" id="407558at2759"/>